<dbReference type="InterPro" id="IPR021130">
    <property type="entry name" value="PRib-ATP_PPHydrolase-like"/>
</dbReference>
<reference evidence="2" key="1">
    <citation type="journal article" date="2019" name="Int. J. Syst. Evol. Microbiol.">
        <title>The Global Catalogue of Microorganisms (GCM) 10K type strain sequencing project: providing services to taxonomists for standard genome sequencing and annotation.</title>
        <authorList>
            <consortium name="The Broad Institute Genomics Platform"/>
            <consortium name="The Broad Institute Genome Sequencing Center for Infectious Disease"/>
            <person name="Wu L."/>
            <person name="Ma J."/>
        </authorList>
    </citation>
    <scope>NUCLEOTIDE SEQUENCE [LARGE SCALE GENOMIC DNA]</scope>
    <source>
        <strain evidence="2">CCUG 55074</strain>
    </source>
</reference>
<organism evidence="1 2">
    <name type="scientific">Phenylobacterium conjunctum</name>
    <dbReference type="NCBI Taxonomy" id="1298959"/>
    <lineage>
        <taxon>Bacteria</taxon>
        <taxon>Pseudomonadati</taxon>
        <taxon>Pseudomonadota</taxon>
        <taxon>Alphaproteobacteria</taxon>
        <taxon>Caulobacterales</taxon>
        <taxon>Caulobacteraceae</taxon>
        <taxon>Phenylobacterium</taxon>
    </lineage>
</organism>
<keyword evidence="2" id="KW-1185">Reference proteome</keyword>
<comment type="caution">
    <text evidence="1">The sequence shown here is derived from an EMBL/GenBank/DDBJ whole genome shotgun (WGS) entry which is preliminary data.</text>
</comment>
<sequence length="132" mass="15051">MARLRFRVEKLIRDHLPQIMRDQGLSVFERQLSDADFDAALRAKLAEEAAEVAASKDREDLAWELADLSEVIQALANLHGLTREDIETRRIAKRAERGGFDQRIYNAAVEADEGLPAADYYLARPDQYPRQP</sequence>
<dbReference type="CDD" id="cd11532">
    <property type="entry name" value="NTP-PPase_COG4997"/>
    <property type="match status" value="1"/>
</dbReference>
<dbReference type="InterPro" id="IPR038735">
    <property type="entry name" value="MSMEG_1276-like_NTP-PPase_dom"/>
</dbReference>
<evidence type="ECO:0000313" key="1">
    <source>
        <dbReference type="EMBL" id="MFD1190602.1"/>
    </source>
</evidence>
<gene>
    <name evidence="1" type="ORF">ACFQ27_08435</name>
</gene>
<dbReference type="RefSeq" id="WP_377353254.1">
    <property type="nucleotide sequence ID" value="NZ_JBHTLQ010000014.1"/>
</dbReference>
<protein>
    <submittedName>
        <fullName evidence="1">Nucleoside triphosphate pyrophosphohydrolase</fullName>
    </submittedName>
</protein>
<dbReference type="Pfam" id="PF01503">
    <property type="entry name" value="PRA-PH"/>
    <property type="match status" value="1"/>
</dbReference>
<name>A0ABW3T3N7_9CAUL</name>
<dbReference type="EMBL" id="JBHTLQ010000014">
    <property type="protein sequence ID" value="MFD1190602.1"/>
    <property type="molecule type" value="Genomic_DNA"/>
</dbReference>
<dbReference type="Gene3D" id="1.10.287.1080">
    <property type="entry name" value="MazG-like"/>
    <property type="match status" value="1"/>
</dbReference>
<evidence type="ECO:0000313" key="2">
    <source>
        <dbReference type="Proteomes" id="UP001597216"/>
    </source>
</evidence>
<accession>A0ABW3T3N7</accession>
<dbReference type="Proteomes" id="UP001597216">
    <property type="component" value="Unassembled WGS sequence"/>
</dbReference>
<proteinExistence type="predicted"/>
<dbReference type="SUPFAM" id="SSF101386">
    <property type="entry name" value="all-alpha NTP pyrophosphatases"/>
    <property type="match status" value="1"/>
</dbReference>